<proteinExistence type="predicted"/>
<organism evidence="1 2">
    <name type="scientific">Engystomops pustulosus</name>
    <name type="common">Tungara frog</name>
    <name type="synonym">Physalaemus pustulosus</name>
    <dbReference type="NCBI Taxonomy" id="76066"/>
    <lineage>
        <taxon>Eukaryota</taxon>
        <taxon>Metazoa</taxon>
        <taxon>Chordata</taxon>
        <taxon>Craniata</taxon>
        <taxon>Vertebrata</taxon>
        <taxon>Euteleostomi</taxon>
        <taxon>Amphibia</taxon>
        <taxon>Batrachia</taxon>
        <taxon>Anura</taxon>
        <taxon>Neobatrachia</taxon>
        <taxon>Hyloidea</taxon>
        <taxon>Leptodactylidae</taxon>
        <taxon>Leiuperinae</taxon>
        <taxon>Engystomops</taxon>
    </lineage>
</organism>
<keyword evidence="2" id="KW-1185">Reference proteome</keyword>
<evidence type="ECO:0000313" key="1">
    <source>
        <dbReference type="EMBL" id="KAG8584891.1"/>
    </source>
</evidence>
<dbReference type="AlphaFoldDB" id="A0AAV7CJA2"/>
<evidence type="ECO:0000313" key="2">
    <source>
        <dbReference type="Proteomes" id="UP000824782"/>
    </source>
</evidence>
<comment type="caution">
    <text evidence="1">The sequence shown here is derived from an EMBL/GenBank/DDBJ whole genome shotgun (WGS) entry which is preliminary data.</text>
</comment>
<name>A0AAV7CJA2_ENGPU</name>
<gene>
    <name evidence="1" type="ORF">GDO81_004808</name>
</gene>
<dbReference type="EMBL" id="WNYA01000002">
    <property type="protein sequence ID" value="KAG8584891.1"/>
    <property type="molecule type" value="Genomic_DNA"/>
</dbReference>
<accession>A0AAV7CJA2</accession>
<dbReference type="Proteomes" id="UP000824782">
    <property type="component" value="Unassembled WGS sequence"/>
</dbReference>
<protein>
    <submittedName>
        <fullName evidence="1">Uncharacterized protein</fullName>
    </submittedName>
</protein>
<sequence>MSVCSCPTCRVKCVARGHNFVCRESRLYMSGVHSNFWKVVSLRLIVPGAKPPPYIHLHKQMLFHTRLYVVLLFSSFYQTKIVNFPPLPKLC</sequence>
<reference evidence="1" key="1">
    <citation type="thesis" date="2020" institute="ProQuest LLC" country="789 East Eisenhower Parkway, Ann Arbor, MI, USA">
        <title>Comparative Genomics and Chromosome Evolution.</title>
        <authorList>
            <person name="Mudd A.B."/>
        </authorList>
    </citation>
    <scope>NUCLEOTIDE SEQUENCE</scope>
    <source>
        <strain evidence="1">237g6f4</strain>
        <tissue evidence="1">Blood</tissue>
    </source>
</reference>